<dbReference type="PANTHER" id="PTHR48022:SF5">
    <property type="entry name" value="ALPHA-GLUCOSIDES PERMEASE MPH2-RELATED"/>
    <property type="match status" value="1"/>
</dbReference>
<feature type="transmembrane region" description="Helical" evidence="9">
    <location>
        <begin position="338"/>
        <end position="357"/>
    </location>
</feature>
<dbReference type="GO" id="GO:0000023">
    <property type="term" value="P:maltose metabolic process"/>
    <property type="evidence" value="ECO:0007669"/>
    <property type="project" value="UniProtKB-KW"/>
</dbReference>
<keyword evidence="3 8" id="KW-0813">Transport</keyword>
<dbReference type="PROSITE" id="PS00217">
    <property type="entry name" value="SUGAR_TRANSPORT_2"/>
    <property type="match status" value="1"/>
</dbReference>
<feature type="domain" description="Major facilitator superfamily (MFS) profile" evidence="10">
    <location>
        <begin position="16"/>
        <end position="459"/>
    </location>
</feature>
<feature type="transmembrane region" description="Helical" evidence="9">
    <location>
        <begin position="152"/>
        <end position="171"/>
    </location>
</feature>
<evidence type="ECO:0000313" key="11">
    <source>
        <dbReference type="EMBL" id="OJJ44713.1"/>
    </source>
</evidence>
<feature type="transmembrane region" description="Helical" evidence="9">
    <location>
        <begin position="63"/>
        <end position="83"/>
    </location>
</feature>
<dbReference type="Gene3D" id="1.20.1250.20">
    <property type="entry name" value="MFS general substrate transporter like domains"/>
    <property type="match status" value="1"/>
</dbReference>
<evidence type="ECO:0000259" key="10">
    <source>
        <dbReference type="PROSITE" id="PS50850"/>
    </source>
</evidence>
<evidence type="ECO:0000256" key="2">
    <source>
        <dbReference type="ARBA" id="ARBA00010992"/>
    </source>
</evidence>
<proteinExistence type="inferred from homology"/>
<accession>A0A1L9SC36</accession>
<dbReference type="AlphaFoldDB" id="A0A1L9SC36"/>
<dbReference type="EMBL" id="KV878347">
    <property type="protein sequence ID" value="OJJ44713.1"/>
    <property type="molecule type" value="Genomic_DNA"/>
</dbReference>
<comment type="subcellular location">
    <subcellularLocation>
        <location evidence="1">Membrane</location>
        <topology evidence="1">Multi-pass membrane protein</topology>
    </subcellularLocation>
</comment>
<comment type="similarity">
    <text evidence="2 8">Belongs to the major facilitator superfamily. Sugar transporter (TC 2.A.1.1) family.</text>
</comment>
<feature type="transmembrane region" description="Helical" evidence="9">
    <location>
        <begin position="409"/>
        <end position="425"/>
    </location>
</feature>
<keyword evidence="6 9" id="KW-0472">Membrane</keyword>
<organism evidence="11 12">
    <name type="scientific">Penicilliopsis zonata CBS 506.65</name>
    <dbReference type="NCBI Taxonomy" id="1073090"/>
    <lineage>
        <taxon>Eukaryota</taxon>
        <taxon>Fungi</taxon>
        <taxon>Dikarya</taxon>
        <taxon>Ascomycota</taxon>
        <taxon>Pezizomycotina</taxon>
        <taxon>Eurotiomycetes</taxon>
        <taxon>Eurotiomycetidae</taxon>
        <taxon>Eurotiales</taxon>
        <taxon>Aspergillaceae</taxon>
        <taxon>Penicilliopsis</taxon>
    </lineage>
</organism>
<dbReference type="InterPro" id="IPR003663">
    <property type="entry name" value="Sugar/inositol_transpt"/>
</dbReference>
<feature type="transmembrane region" description="Helical" evidence="9">
    <location>
        <begin position="20"/>
        <end position="43"/>
    </location>
</feature>
<feature type="transmembrane region" description="Helical" evidence="9">
    <location>
        <begin position="95"/>
        <end position="112"/>
    </location>
</feature>
<reference evidence="12" key="1">
    <citation type="journal article" date="2017" name="Genome Biol.">
        <title>Comparative genomics reveals high biological diversity and specific adaptations in the industrially and medically important fungal genus Aspergillus.</title>
        <authorList>
            <person name="de Vries R.P."/>
            <person name="Riley R."/>
            <person name="Wiebenga A."/>
            <person name="Aguilar-Osorio G."/>
            <person name="Amillis S."/>
            <person name="Uchima C.A."/>
            <person name="Anderluh G."/>
            <person name="Asadollahi M."/>
            <person name="Askin M."/>
            <person name="Barry K."/>
            <person name="Battaglia E."/>
            <person name="Bayram O."/>
            <person name="Benocci T."/>
            <person name="Braus-Stromeyer S.A."/>
            <person name="Caldana C."/>
            <person name="Canovas D."/>
            <person name="Cerqueira G.C."/>
            <person name="Chen F."/>
            <person name="Chen W."/>
            <person name="Choi C."/>
            <person name="Clum A."/>
            <person name="Dos Santos R.A."/>
            <person name="Damasio A.R."/>
            <person name="Diallinas G."/>
            <person name="Emri T."/>
            <person name="Fekete E."/>
            <person name="Flipphi M."/>
            <person name="Freyberg S."/>
            <person name="Gallo A."/>
            <person name="Gournas C."/>
            <person name="Habgood R."/>
            <person name="Hainaut M."/>
            <person name="Harispe M.L."/>
            <person name="Henrissat B."/>
            <person name="Hilden K.S."/>
            <person name="Hope R."/>
            <person name="Hossain A."/>
            <person name="Karabika E."/>
            <person name="Karaffa L."/>
            <person name="Karanyi Z."/>
            <person name="Krasevec N."/>
            <person name="Kuo A."/>
            <person name="Kusch H."/>
            <person name="LaButti K."/>
            <person name="Lagendijk E.L."/>
            <person name="Lapidus A."/>
            <person name="Levasseur A."/>
            <person name="Lindquist E."/>
            <person name="Lipzen A."/>
            <person name="Logrieco A.F."/>
            <person name="MacCabe A."/>
            <person name="Maekelae M.R."/>
            <person name="Malavazi I."/>
            <person name="Melin P."/>
            <person name="Meyer V."/>
            <person name="Mielnichuk N."/>
            <person name="Miskei M."/>
            <person name="Molnar A.P."/>
            <person name="Mule G."/>
            <person name="Ngan C.Y."/>
            <person name="Orejas M."/>
            <person name="Orosz E."/>
            <person name="Ouedraogo J.P."/>
            <person name="Overkamp K.M."/>
            <person name="Park H.-S."/>
            <person name="Perrone G."/>
            <person name="Piumi F."/>
            <person name="Punt P.J."/>
            <person name="Ram A.F."/>
            <person name="Ramon A."/>
            <person name="Rauscher S."/>
            <person name="Record E."/>
            <person name="Riano-Pachon D.M."/>
            <person name="Robert V."/>
            <person name="Roehrig J."/>
            <person name="Ruller R."/>
            <person name="Salamov A."/>
            <person name="Salih N.S."/>
            <person name="Samson R.A."/>
            <person name="Sandor E."/>
            <person name="Sanguinetti M."/>
            <person name="Schuetze T."/>
            <person name="Sepcic K."/>
            <person name="Shelest E."/>
            <person name="Sherlock G."/>
            <person name="Sophianopoulou V."/>
            <person name="Squina F.M."/>
            <person name="Sun H."/>
            <person name="Susca A."/>
            <person name="Todd R.B."/>
            <person name="Tsang A."/>
            <person name="Unkles S.E."/>
            <person name="van de Wiele N."/>
            <person name="van Rossen-Uffink D."/>
            <person name="Oliveira J.V."/>
            <person name="Vesth T.C."/>
            <person name="Visser J."/>
            <person name="Yu J.-H."/>
            <person name="Zhou M."/>
            <person name="Andersen M.R."/>
            <person name="Archer D.B."/>
            <person name="Baker S.E."/>
            <person name="Benoit I."/>
            <person name="Brakhage A.A."/>
            <person name="Braus G.H."/>
            <person name="Fischer R."/>
            <person name="Frisvad J.C."/>
            <person name="Goldman G.H."/>
            <person name="Houbraken J."/>
            <person name="Oakley B."/>
            <person name="Pocsi I."/>
            <person name="Scazzocchio C."/>
            <person name="Seiboth B."/>
            <person name="vanKuyk P.A."/>
            <person name="Wortman J."/>
            <person name="Dyer P.S."/>
            <person name="Grigoriev I.V."/>
        </authorList>
    </citation>
    <scope>NUCLEOTIDE SEQUENCE [LARGE SCALE GENOMIC DNA]</scope>
    <source>
        <strain evidence="12">CBS 506.65</strain>
    </source>
</reference>
<gene>
    <name evidence="11" type="ORF">ASPZODRAFT_134809</name>
</gene>
<dbReference type="InterPro" id="IPR005829">
    <property type="entry name" value="Sugar_transporter_CS"/>
</dbReference>
<evidence type="ECO:0000313" key="12">
    <source>
        <dbReference type="Proteomes" id="UP000184188"/>
    </source>
</evidence>
<protein>
    <recommendedName>
        <fullName evidence="10">Major facilitator superfamily (MFS) profile domain-containing protein</fullName>
    </recommendedName>
</protein>
<dbReference type="NCBIfam" id="TIGR00879">
    <property type="entry name" value="SP"/>
    <property type="match status" value="1"/>
</dbReference>
<feature type="transmembrane region" description="Helical" evidence="9">
    <location>
        <begin position="314"/>
        <end position="331"/>
    </location>
</feature>
<dbReference type="PANTHER" id="PTHR48022">
    <property type="entry name" value="PLASTIDIC GLUCOSE TRANSPORTER 4"/>
    <property type="match status" value="1"/>
</dbReference>
<dbReference type="InterPro" id="IPR036259">
    <property type="entry name" value="MFS_trans_sf"/>
</dbReference>
<keyword evidence="4 9" id="KW-0812">Transmembrane</keyword>
<feature type="transmembrane region" description="Helical" evidence="9">
    <location>
        <begin position="437"/>
        <end position="453"/>
    </location>
</feature>
<dbReference type="GeneID" id="34610104"/>
<evidence type="ECO:0000256" key="9">
    <source>
        <dbReference type="SAM" id="Phobius"/>
    </source>
</evidence>
<keyword evidence="5 9" id="KW-1133">Transmembrane helix</keyword>
<dbReference type="GO" id="GO:0016020">
    <property type="term" value="C:membrane"/>
    <property type="evidence" value="ECO:0007669"/>
    <property type="project" value="UniProtKB-SubCell"/>
</dbReference>
<dbReference type="Proteomes" id="UP000184188">
    <property type="component" value="Unassembled WGS sequence"/>
</dbReference>
<evidence type="ECO:0000256" key="3">
    <source>
        <dbReference type="ARBA" id="ARBA00022448"/>
    </source>
</evidence>
<dbReference type="OrthoDB" id="6612291at2759"/>
<feature type="transmembrane region" description="Helical" evidence="9">
    <location>
        <begin position="369"/>
        <end position="389"/>
    </location>
</feature>
<feature type="transmembrane region" description="Helical" evidence="9">
    <location>
        <begin position="191"/>
        <end position="212"/>
    </location>
</feature>
<dbReference type="InterPro" id="IPR005828">
    <property type="entry name" value="MFS_sugar_transport-like"/>
</dbReference>
<dbReference type="VEuPathDB" id="FungiDB:ASPZODRAFT_134809"/>
<dbReference type="RefSeq" id="XP_022579223.1">
    <property type="nucleotide sequence ID" value="XM_022723639.1"/>
</dbReference>
<evidence type="ECO:0000256" key="4">
    <source>
        <dbReference type="ARBA" id="ARBA00022692"/>
    </source>
</evidence>
<name>A0A1L9SC36_9EURO</name>
<dbReference type="Pfam" id="PF00083">
    <property type="entry name" value="Sugar_tr"/>
    <property type="match status" value="1"/>
</dbReference>
<evidence type="ECO:0000256" key="8">
    <source>
        <dbReference type="RuleBase" id="RU003346"/>
    </source>
</evidence>
<dbReference type="FunFam" id="1.20.1250.20:FF:000078">
    <property type="entry name" value="MFS maltose transporter, putative"/>
    <property type="match status" value="1"/>
</dbReference>
<dbReference type="PRINTS" id="PR00171">
    <property type="entry name" value="SUGRTRNSPORT"/>
</dbReference>
<dbReference type="PROSITE" id="PS50850">
    <property type="entry name" value="MFS"/>
    <property type="match status" value="1"/>
</dbReference>
<evidence type="ECO:0000256" key="1">
    <source>
        <dbReference type="ARBA" id="ARBA00004141"/>
    </source>
</evidence>
<dbReference type="SUPFAM" id="SSF103473">
    <property type="entry name" value="MFS general substrate transporter"/>
    <property type="match status" value="1"/>
</dbReference>
<evidence type="ECO:0000256" key="5">
    <source>
        <dbReference type="ARBA" id="ARBA00022989"/>
    </source>
</evidence>
<keyword evidence="12" id="KW-1185">Reference proteome</keyword>
<feature type="transmembrane region" description="Helical" evidence="9">
    <location>
        <begin position="273"/>
        <end position="294"/>
    </location>
</feature>
<feature type="transmembrane region" description="Helical" evidence="9">
    <location>
        <begin position="118"/>
        <end position="140"/>
    </location>
</feature>
<evidence type="ECO:0000256" key="6">
    <source>
        <dbReference type="ARBA" id="ARBA00023136"/>
    </source>
</evidence>
<evidence type="ECO:0000256" key="7">
    <source>
        <dbReference type="ARBA" id="ARBA00026248"/>
    </source>
</evidence>
<dbReference type="InterPro" id="IPR020846">
    <property type="entry name" value="MFS_dom"/>
</dbReference>
<sequence length="496" mass="55102">MSFLEAVKTYPKACMWSMIVSVVIIMDGYDTALLGSLFAFPAFQERFGYKVAGSDSYQVAAKWQTALGLASPLGNIIGIFINASVTERFGHKKSVLGTLVVLTGFLFVPFFSTSVEMLFVGELLCGLAWGVFTTLSPAYASEVTPVVLRGYLETWVVLCWGIGQFISYGVLDSLDGNTGQWAWRIPLAVQWIWPVLTIPFIIFAPESPWWLVRRGRLQEAEQSVRRLTSSRHADRVKQSVALMVETTNLERAMTEGASWWDCFRGTNLWRTEIGCITWMSQVFSGFAISGYAAYFYEQAGLPSADAYKMTVGQGGLHFLCTALSVLATARVGRRPMMLWGFVGMGTAMFIIGFLALGTQNAAMGYAQSAMYLVWFCLYEFTIGPVAYIIVGEISSTRLRSKSIALGRNAYNVASIFSTVVAPYTLNPTEGDWKGKTAFLAAGCCVVCAIWTYFRLPESKDRTYEELDLLFSKNLKAWEFKDASVDDENIELMTKRG</sequence>
<keyword evidence="7" id="KW-0462">Maltose metabolism</keyword>
<dbReference type="GO" id="GO:0005351">
    <property type="term" value="F:carbohydrate:proton symporter activity"/>
    <property type="evidence" value="ECO:0007669"/>
    <property type="project" value="TreeGrafter"/>
</dbReference>
<dbReference type="InterPro" id="IPR050360">
    <property type="entry name" value="MFS_Sugar_Transporters"/>
</dbReference>